<keyword evidence="1 4" id="KW-0479">Metal-binding</keyword>
<organism evidence="5">
    <name type="scientific">uncultured Frankineae bacterium</name>
    <dbReference type="NCBI Taxonomy" id="437475"/>
    <lineage>
        <taxon>Bacteria</taxon>
        <taxon>Bacillati</taxon>
        <taxon>Actinomycetota</taxon>
        <taxon>Actinomycetes</taxon>
        <taxon>Frankiales</taxon>
        <taxon>environmental samples</taxon>
    </lineage>
</organism>
<keyword evidence="2 4" id="KW-0378">Hydrolase</keyword>
<dbReference type="GO" id="GO:0035595">
    <property type="term" value="F:N-acetylglucosaminylinositol deacetylase activity"/>
    <property type="evidence" value="ECO:0007669"/>
    <property type="project" value="UniProtKB-EC"/>
</dbReference>
<feature type="binding site" evidence="4">
    <location>
        <position position="57"/>
    </location>
    <ligand>
        <name>Zn(2+)</name>
        <dbReference type="ChEBI" id="CHEBI:29105"/>
    </ligand>
</feature>
<proteinExistence type="inferred from homology"/>
<gene>
    <name evidence="4" type="primary">mshB</name>
    <name evidence="5" type="ORF">AVDCRST_MAG16-250</name>
</gene>
<comment type="similarity">
    <text evidence="4">Belongs to the MshB deacetylase family.</text>
</comment>
<dbReference type="GO" id="GO:0008270">
    <property type="term" value="F:zinc ion binding"/>
    <property type="evidence" value="ECO:0007669"/>
    <property type="project" value="UniProtKB-UniRule"/>
</dbReference>
<keyword evidence="3 4" id="KW-0862">Zinc</keyword>
<dbReference type="HAMAP" id="MF_01696">
    <property type="entry name" value="MshB"/>
    <property type="match status" value="1"/>
</dbReference>
<dbReference type="InterPro" id="IPR003737">
    <property type="entry name" value="GlcNAc_PI_deacetylase-related"/>
</dbReference>
<dbReference type="Gene3D" id="3.40.50.10320">
    <property type="entry name" value="LmbE-like"/>
    <property type="match status" value="1"/>
</dbReference>
<dbReference type="AlphaFoldDB" id="A0A6J4KSJ3"/>
<protein>
    <recommendedName>
        <fullName evidence="4">1D-myo-inositol 2-acetamido-2-deoxy-alpha-D-glucopyranoside deacetylase</fullName>
        <shortName evidence="4">GlcNAc-Ins deacetylase</shortName>
        <ecNumber evidence="4">3.5.1.103</ecNumber>
    </recommendedName>
    <alternativeName>
        <fullName evidence="4">N-acetyl-1-D-myo-inositol-2-amino-2-deoxy-alpha-D-glucopyranoside deacetylase</fullName>
    </alternativeName>
</protein>
<dbReference type="PANTHER" id="PTHR12993:SF26">
    <property type="entry name" value="1D-MYO-INOSITOL 2-ACETAMIDO-2-DEOXY-ALPHA-D-GLUCOPYRANOSIDE DEACETYLASE"/>
    <property type="match status" value="1"/>
</dbReference>
<comment type="cofactor">
    <cofactor evidence="4">
        <name>Zn(2+)</name>
        <dbReference type="ChEBI" id="CHEBI:29105"/>
    </cofactor>
    <text evidence="4">Binds 1 zinc ion per subunit.</text>
</comment>
<dbReference type="Pfam" id="PF02585">
    <property type="entry name" value="PIG-L"/>
    <property type="match status" value="1"/>
</dbReference>
<feature type="binding site" evidence="4">
    <location>
        <position position="192"/>
    </location>
    <ligand>
        <name>Zn(2+)</name>
        <dbReference type="ChEBI" id="CHEBI:29105"/>
    </ligand>
</feature>
<evidence type="ECO:0000256" key="1">
    <source>
        <dbReference type="ARBA" id="ARBA00022723"/>
    </source>
</evidence>
<evidence type="ECO:0000256" key="2">
    <source>
        <dbReference type="ARBA" id="ARBA00022801"/>
    </source>
</evidence>
<dbReference type="EMBL" id="CADCUE010000020">
    <property type="protein sequence ID" value="CAA9312245.1"/>
    <property type="molecule type" value="Genomic_DNA"/>
</dbReference>
<dbReference type="PANTHER" id="PTHR12993">
    <property type="entry name" value="N-ACETYLGLUCOSAMINYL-PHOSPHATIDYLINOSITOL DE-N-ACETYLASE-RELATED"/>
    <property type="match status" value="1"/>
</dbReference>
<dbReference type="EC" id="3.5.1.103" evidence="4"/>
<dbReference type="InterPro" id="IPR024078">
    <property type="entry name" value="LmbE-like_dom_sf"/>
</dbReference>
<comment type="catalytic activity">
    <reaction evidence="4">
        <text>1D-myo-inositol 2-acetamido-2-deoxy-alpha-D-glucopyranoside + H2O = 1D-myo-inositol 2-amino-2-deoxy-alpha-D-glucopyranoside + acetate</text>
        <dbReference type="Rhea" id="RHEA:26180"/>
        <dbReference type="ChEBI" id="CHEBI:15377"/>
        <dbReference type="ChEBI" id="CHEBI:30089"/>
        <dbReference type="ChEBI" id="CHEBI:52442"/>
        <dbReference type="ChEBI" id="CHEBI:58886"/>
        <dbReference type="EC" id="3.5.1.103"/>
    </reaction>
</comment>
<feature type="binding site" evidence="4">
    <location>
        <position position="60"/>
    </location>
    <ligand>
        <name>Zn(2+)</name>
        <dbReference type="ChEBI" id="CHEBI:29105"/>
    </ligand>
</feature>
<name>A0A6J4KSJ3_9ACTN</name>
<evidence type="ECO:0000313" key="5">
    <source>
        <dbReference type="EMBL" id="CAA9312245.1"/>
    </source>
</evidence>
<sequence>MTDATLPSPEPGERLPVDDAAAVLEAAATAVDAVAEQVDADMDALDVPRRLLLVHAHPDDETIGTGATMAKYAAEHARVTLVTCTLGEEGEVLVPELAHLAADREDGLGQHRIGELAAAMEALRVKDSRFLGGPGRWRDSGMMGTPANERADCFWQADLDEAVLDLVAVVREVRPQVVVTYDDRGGYGHPDHIQAHRVTVAAVEAAADSSYAPELGEVWSVDKLYWTAVPKSALQAGIDQLKAAGDSSFFGVDSAEDLPFGIADEQVTTEVDASAHLDAKVAAMRAHRTQIAVDGPFFALADNVGHRAFGIEHFVLARGPRGRGTGPLDREGDLFAGLGLDDPVLDAPIG</sequence>
<evidence type="ECO:0000256" key="3">
    <source>
        <dbReference type="ARBA" id="ARBA00022833"/>
    </source>
</evidence>
<reference evidence="5" key="1">
    <citation type="submission" date="2020-02" db="EMBL/GenBank/DDBJ databases">
        <authorList>
            <person name="Meier V. D."/>
        </authorList>
    </citation>
    <scope>NUCLEOTIDE SEQUENCE</scope>
    <source>
        <strain evidence="5">AVDCRST_MAG16</strain>
    </source>
</reference>
<dbReference type="GO" id="GO:0010125">
    <property type="term" value="P:mycothiol biosynthetic process"/>
    <property type="evidence" value="ECO:0007669"/>
    <property type="project" value="UniProtKB-UniRule"/>
</dbReference>
<dbReference type="NCBIfam" id="TIGR03445">
    <property type="entry name" value="mycothiol_MshB"/>
    <property type="match status" value="1"/>
</dbReference>
<accession>A0A6J4KSJ3</accession>
<dbReference type="SUPFAM" id="SSF102588">
    <property type="entry name" value="LmbE-like"/>
    <property type="match status" value="1"/>
</dbReference>
<comment type="function">
    <text evidence="4">Catalyzes the deacetylation of 1D-myo-inositol 2-acetamido-2-deoxy-alpha-D-glucopyranoside (GlcNAc-Ins) in the mycothiol biosynthesis pathway.</text>
</comment>
<dbReference type="InterPro" id="IPR017810">
    <property type="entry name" value="Mycothiol_biosynthesis_MshB"/>
</dbReference>
<evidence type="ECO:0000256" key="4">
    <source>
        <dbReference type="HAMAP-Rule" id="MF_01696"/>
    </source>
</evidence>